<dbReference type="AlphaFoldDB" id="A0A2P1PZP7"/>
<reference evidence="1 2" key="1">
    <citation type="submission" date="2018-03" db="EMBL/GenBank/DDBJ databases">
        <title>Ahniella affigens gen. nov., sp. nov., a gammaproteobacterium isolated from sandy soil near a stream.</title>
        <authorList>
            <person name="Ko Y."/>
            <person name="Kim J.-H."/>
        </authorList>
    </citation>
    <scope>NUCLEOTIDE SEQUENCE [LARGE SCALE GENOMIC DNA]</scope>
    <source>
        <strain evidence="1 2">D13</strain>
        <plasmid evidence="2">Plasmid unnamed</plasmid>
    </source>
</reference>
<dbReference type="KEGG" id="xba:C7S18_23780"/>
<sequence>MSPRQLASGALTLVRHGRVPHTEDCPFFRLRPAVDIAGDTRSLPAFGAGEISGGQLLAAIRVLLARAGFDRIKGSGLRMLGQSVVAADTGMHYGQIDLAGDVTIGGEPLREHWVTHVNGLRAALRTGSERPVFMGVVNEIGESLVRTQRDGTAFRFPVADVSMRAPIEGPFWVIGTLERDRQIVQPALAWPVLSGGILLPIESELHRDTARVLCRQLVYWRERHSLDLELQVPLIVGSGTPDFWLQVGEESIAVDVVPKPGYGRWREEVLLRAAVRGQGHGFVIDDWEPETWRRRLTGLVLGLAGGGDARKTQ</sequence>
<keyword evidence="2" id="KW-1185">Reference proteome</keyword>
<proteinExistence type="predicted"/>
<evidence type="ECO:0000313" key="2">
    <source>
        <dbReference type="Proteomes" id="UP000241074"/>
    </source>
</evidence>
<evidence type="ECO:0000313" key="1">
    <source>
        <dbReference type="EMBL" id="AVQ00321.1"/>
    </source>
</evidence>
<keyword evidence="1" id="KW-0614">Plasmid</keyword>
<dbReference type="Proteomes" id="UP000241074">
    <property type="component" value="Plasmid unnamed"/>
</dbReference>
<reference evidence="1 2" key="2">
    <citation type="submission" date="2018-03" db="EMBL/GenBank/DDBJ databases">
        <authorList>
            <person name="Keele B.F."/>
        </authorList>
    </citation>
    <scope>NUCLEOTIDE SEQUENCE [LARGE SCALE GENOMIC DNA]</scope>
    <source>
        <strain evidence="1 2">D13</strain>
        <plasmid evidence="2">Plasmid unnamed</plasmid>
    </source>
</reference>
<geneLocation type="plasmid" evidence="1">
    <name>unnamed</name>
</geneLocation>
<dbReference type="EMBL" id="CP027861">
    <property type="protein sequence ID" value="AVQ00321.1"/>
    <property type="molecule type" value="Genomic_DNA"/>
</dbReference>
<organism evidence="1 2">
    <name type="scientific">Ahniella affigens</name>
    <dbReference type="NCBI Taxonomy" id="2021234"/>
    <lineage>
        <taxon>Bacteria</taxon>
        <taxon>Pseudomonadati</taxon>
        <taxon>Pseudomonadota</taxon>
        <taxon>Gammaproteobacteria</taxon>
        <taxon>Lysobacterales</taxon>
        <taxon>Rhodanobacteraceae</taxon>
        <taxon>Ahniella</taxon>
    </lineage>
</organism>
<name>A0A2P1PZP7_9GAMM</name>
<accession>A0A2P1PZP7</accession>
<gene>
    <name evidence="1" type="ORF">C7S18_23780</name>
</gene>
<protein>
    <submittedName>
        <fullName evidence="1">Uncharacterized protein</fullName>
    </submittedName>
</protein>